<dbReference type="WBParaSite" id="NBR_0000600901-mRNA-1">
    <property type="protein sequence ID" value="NBR_0000600901-mRNA-1"/>
    <property type="gene ID" value="NBR_0000600901"/>
</dbReference>
<dbReference type="AlphaFoldDB" id="A0A0N4XTQ6"/>
<reference evidence="3" key="1">
    <citation type="submission" date="2017-02" db="UniProtKB">
        <authorList>
            <consortium name="WormBaseParasite"/>
        </authorList>
    </citation>
    <scope>IDENTIFICATION</scope>
</reference>
<protein>
    <submittedName>
        <fullName evidence="1 3">Uncharacterized protein</fullName>
    </submittedName>
</protein>
<evidence type="ECO:0000313" key="3">
    <source>
        <dbReference type="WBParaSite" id="NBR_0000600901-mRNA-1"/>
    </source>
</evidence>
<keyword evidence="2" id="KW-1185">Reference proteome</keyword>
<evidence type="ECO:0000313" key="1">
    <source>
        <dbReference type="EMBL" id="VDL69599.1"/>
    </source>
</evidence>
<name>A0A0N4XTQ6_NIPBR</name>
<sequence length="73" mass="7942">MTSPRPKGQPWSALEVSRIGAMAELTSGGPHDLCANGLGCDRLRTTKNSWNLQGNIITKIWCPIDGYGLEEDI</sequence>
<reference evidence="1 2" key="2">
    <citation type="submission" date="2018-11" db="EMBL/GenBank/DDBJ databases">
        <authorList>
            <consortium name="Pathogen Informatics"/>
        </authorList>
    </citation>
    <scope>NUCLEOTIDE SEQUENCE [LARGE SCALE GENOMIC DNA]</scope>
</reference>
<gene>
    <name evidence="1" type="ORF">NBR_LOCUS6010</name>
</gene>
<organism evidence="3">
    <name type="scientific">Nippostrongylus brasiliensis</name>
    <name type="common">Rat hookworm</name>
    <dbReference type="NCBI Taxonomy" id="27835"/>
    <lineage>
        <taxon>Eukaryota</taxon>
        <taxon>Metazoa</taxon>
        <taxon>Ecdysozoa</taxon>
        <taxon>Nematoda</taxon>
        <taxon>Chromadorea</taxon>
        <taxon>Rhabditida</taxon>
        <taxon>Rhabditina</taxon>
        <taxon>Rhabditomorpha</taxon>
        <taxon>Strongyloidea</taxon>
        <taxon>Heligmosomidae</taxon>
        <taxon>Nippostrongylus</taxon>
    </lineage>
</organism>
<proteinExistence type="predicted"/>
<dbReference type="Proteomes" id="UP000271162">
    <property type="component" value="Unassembled WGS sequence"/>
</dbReference>
<dbReference type="EMBL" id="UYSL01019770">
    <property type="protein sequence ID" value="VDL69599.1"/>
    <property type="molecule type" value="Genomic_DNA"/>
</dbReference>
<accession>A0A0N4XTQ6</accession>
<evidence type="ECO:0000313" key="2">
    <source>
        <dbReference type="Proteomes" id="UP000271162"/>
    </source>
</evidence>